<proteinExistence type="predicted"/>
<evidence type="ECO:0000313" key="1">
    <source>
        <dbReference type="EMBL" id="CCO14883.1"/>
    </source>
</evidence>
<name>K8F050_9CHLO</name>
<dbReference type="KEGG" id="bpg:Bathy02g03460"/>
<dbReference type="EMBL" id="FO082277">
    <property type="protein sequence ID" value="CCO14883.1"/>
    <property type="molecule type" value="Genomic_DNA"/>
</dbReference>
<dbReference type="GeneID" id="19017459"/>
<evidence type="ECO:0000313" key="2">
    <source>
        <dbReference type="Proteomes" id="UP000198341"/>
    </source>
</evidence>
<reference evidence="1 2" key="1">
    <citation type="submission" date="2011-10" db="EMBL/GenBank/DDBJ databases">
        <authorList>
            <person name="Genoscope - CEA"/>
        </authorList>
    </citation>
    <scope>NUCLEOTIDE SEQUENCE [LARGE SCALE GENOMIC DNA]</scope>
    <source>
        <strain evidence="1 2">RCC 1105</strain>
    </source>
</reference>
<dbReference type="Proteomes" id="UP000198341">
    <property type="component" value="Chromosome 2"/>
</dbReference>
<organism evidence="1 2">
    <name type="scientific">Bathycoccus prasinos</name>
    <dbReference type="NCBI Taxonomy" id="41875"/>
    <lineage>
        <taxon>Eukaryota</taxon>
        <taxon>Viridiplantae</taxon>
        <taxon>Chlorophyta</taxon>
        <taxon>Mamiellophyceae</taxon>
        <taxon>Mamiellales</taxon>
        <taxon>Bathycoccaceae</taxon>
        <taxon>Bathycoccus</taxon>
    </lineage>
</organism>
<sequence length="191" mass="21241">MSDSYIDKNTYAYYHGGGGAQQSKDGNDTRMEPVYSHKSPKTGFDDILNLGEAIQNCESFKTPIRNMRPYGGMYRCRSSGQNRFCDMCCAVCPVCVYNVPCCGSDSCLWTIWCWLGIPLPWSFCTMFSCEMIGPSVVTRGKHGELACQYVRLEEHEKGYGCFGAQGCDGFKTRAGLRDDTPMLLKAEPGCC</sequence>
<keyword evidence="2" id="KW-1185">Reference proteome</keyword>
<gene>
    <name evidence="1" type="ORF">Bathy02g03460</name>
</gene>
<accession>K8F050</accession>
<protein>
    <submittedName>
        <fullName evidence="1">Uncharacterized protein</fullName>
    </submittedName>
</protein>
<dbReference type="AlphaFoldDB" id="K8F050"/>
<dbReference type="RefSeq" id="XP_007514643.1">
    <property type="nucleotide sequence ID" value="XM_007514581.1"/>
</dbReference>